<organism evidence="1 2">
    <name type="scientific">Algivirga pacifica</name>
    <dbReference type="NCBI Taxonomy" id="1162670"/>
    <lineage>
        <taxon>Bacteria</taxon>
        <taxon>Pseudomonadati</taxon>
        <taxon>Bacteroidota</taxon>
        <taxon>Cytophagia</taxon>
        <taxon>Cytophagales</taxon>
        <taxon>Flammeovirgaceae</taxon>
        <taxon>Algivirga</taxon>
    </lineage>
</organism>
<dbReference type="EMBL" id="BAABJX010000016">
    <property type="protein sequence ID" value="GAA4825569.1"/>
    <property type="molecule type" value="Genomic_DNA"/>
</dbReference>
<keyword evidence="2" id="KW-1185">Reference proteome</keyword>
<dbReference type="RefSeq" id="WP_345369329.1">
    <property type="nucleotide sequence ID" value="NZ_BAABJX010000016.1"/>
</dbReference>
<accession>A0ABP9D3S1</accession>
<sequence>MSTKGVIIGSGKVGASILGDLDRTSALIAHGVAIADNIDLLQTVELYSVNDAEALGLDAEYDSTNAVRVHYHIREFFRFAGEGTKLFLMLVDQSVSLSDMLEDVSSQYAKKLIVDAAGEIRQMAVAYNPAAGYVSTALDGLDDQVVAAIAKAQGLADWAQATFRPINVLLEGYSFNGTAAAAGDLRDLTDLKATHVSVVIGQDYDYAATQDSIGQKHAAVGTALGCVAKVPVNGNIAEVETMNLTDATTGDWLTAGVSSHVTSASMEAEWDTLDLKGYIFPIRYTGLDGVRWNDDHTCTPVEQDAQGNINEHSISLGRTVNKAKRVLRQALLPKVKSTQPVDPNTGKLPMTVIKYFEGIGEQALGRMEANQEIVESRTVVDPNSDLLTPPKELLVDFEVVPFGHIGVIRGAVNLRKAL</sequence>
<gene>
    <name evidence="1" type="ORF">GCM10023331_07560</name>
</gene>
<dbReference type="Pfam" id="PF10758">
    <property type="entry name" value="DUF2586"/>
    <property type="match status" value="1"/>
</dbReference>
<dbReference type="InterPro" id="IPR019694">
    <property type="entry name" value="Phage_HP1_Orf23"/>
</dbReference>
<evidence type="ECO:0008006" key="3">
    <source>
        <dbReference type="Google" id="ProtNLM"/>
    </source>
</evidence>
<protein>
    <recommendedName>
        <fullName evidence="3">Phage tail protein</fullName>
    </recommendedName>
</protein>
<evidence type="ECO:0000313" key="1">
    <source>
        <dbReference type="EMBL" id="GAA4825569.1"/>
    </source>
</evidence>
<reference evidence="2" key="1">
    <citation type="journal article" date="2019" name="Int. J. Syst. Evol. Microbiol.">
        <title>The Global Catalogue of Microorganisms (GCM) 10K type strain sequencing project: providing services to taxonomists for standard genome sequencing and annotation.</title>
        <authorList>
            <consortium name="The Broad Institute Genomics Platform"/>
            <consortium name="The Broad Institute Genome Sequencing Center for Infectious Disease"/>
            <person name="Wu L."/>
            <person name="Ma J."/>
        </authorList>
    </citation>
    <scope>NUCLEOTIDE SEQUENCE [LARGE SCALE GENOMIC DNA]</scope>
    <source>
        <strain evidence="2">JCM 18326</strain>
    </source>
</reference>
<evidence type="ECO:0000313" key="2">
    <source>
        <dbReference type="Proteomes" id="UP001500298"/>
    </source>
</evidence>
<comment type="caution">
    <text evidence="1">The sequence shown here is derived from an EMBL/GenBank/DDBJ whole genome shotgun (WGS) entry which is preliminary data.</text>
</comment>
<name>A0ABP9D3S1_9BACT</name>
<dbReference type="Proteomes" id="UP001500298">
    <property type="component" value="Unassembled WGS sequence"/>
</dbReference>
<proteinExistence type="predicted"/>